<gene>
    <name evidence="1" type="ORF">JMUB3935_1495</name>
</gene>
<evidence type="ECO:0000313" key="2">
    <source>
        <dbReference type="Proteomes" id="UP000321378"/>
    </source>
</evidence>
<evidence type="ECO:0000313" key="1">
    <source>
        <dbReference type="EMBL" id="BBM52516.1"/>
    </source>
</evidence>
<name>A0A510KLH7_9FUSO</name>
<proteinExistence type="predicted"/>
<reference evidence="1 2" key="1">
    <citation type="submission" date="2019-07" db="EMBL/GenBank/DDBJ databases">
        <title>Complete Genome Sequence of Leptotrichia trevisanii Strain JMUB3935.</title>
        <authorList>
            <person name="Watanabe S."/>
            <person name="Cui L."/>
        </authorList>
    </citation>
    <scope>NUCLEOTIDE SEQUENCE [LARGE SCALE GENOMIC DNA]</scope>
    <source>
        <strain evidence="1 2">JMUB3935</strain>
    </source>
</reference>
<dbReference type="AlphaFoldDB" id="A0A510KLH7"/>
<dbReference type="EMBL" id="AP019840">
    <property type="protein sequence ID" value="BBM52516.1"/>
    <property type="molecule type" value="Genomic_DNA"/>
</dbReference>
<dbReference type="Proteomes" id="UP000321378">
    <property type="component" value="Chromosome"/>
</dbReference>
<protein>
    <submittedName>
        <fullName evidence="1">Uncharacterized protein</fullName>
    </submittedName>
</protein>
<dbReference type="RefSeq" id="WP_146996879.1">
    <property type="nucleotide sequence ID" value="NZ_AP019840.1"/>
</dbReference>
<organism evidence="1 2">
    <name type="scientific">Leptotrichia trevisanii</name>
    <dbReference type="NCBI Taxonomy" id="109328"/>
    <lineage>
        <taxon>Bacteria</taxon>
        <taxon>Fusobacteriati</taxon>
        <taxon>Fusobacteriota</taxon>
        <taxon>Fusobacteriia</taxon>
        <taxon>Fusobacteriales</taxon>
        <taxon>Leptotrichiaceae</taxon>
        <taxon>Leptotrichia</taxon>
    </lineage>
</organism>
<accession>A0A510KLH7</accession>
<sequence length="80" mass="9314">METETRYVYIGRNIDLPDVRLNKSGIYFGEKIEEIRKKYPLLEKLLIKADDLPFAEKNEILLEQLTDELLESVKGENDGV</sequence>